<dbReference type="GO" id="GO:0043014">
    <property type="term" value="F:alpha-tubulin binding"/>
    <property type="evidence" value="ECO:0007669"/>
    <property type="project" value="TreeGrafter"/>
</dbReference>
<feature type="compositionally biased region" description="Low complexity" evidence="4">
    <location>
        <begin position="494"/>
        <end position="510"/>
    </location>
</feature>
<dbReference type="InterPro" id="IPR032675">
    <property type="entry name" value="LRR_dom_sf"/>
</dbReference>
<evidence type="ECO:0000313" key="6">
    <source>
        <dbReference type="Proteomes" id="UP001314263"/>
    </source>
</evidence>
<evidence type="ECO:0000256" key="2">
    <source>
        <dbReference type="ARBA" id="ARBA00022614"/>
    </source>
</evidence>
<evidence type="ECO:0000256" key="3">
    <source>
        <dbReference type="ARBA" id="ARBA00022737"/>
    </source>
</evidence>
<feature type="compositionally biased region" description="Low complexity" evidence="4">
    <location>
        <begin position="273"/>
        <end position="288"/>
    </location>
</feature>
<gene>
    <name evidence="5" type="ORF">CVIRNUC_010370</name>
</gene>
<dbReference type="GO" id="GO:0045504">
    <property type="term" value="F:dynein heavy chain binding"/>
    <property type="evidence" value="ECO:0007669"/>
    <property type="project" value="TreeGrafter"/>
</dbReference>
<feature type="compositionally biased region" description="Basic and acidic residues" evidence="4">
    <location>
        <begin position="433"/>
        <end position="450"/>
    </location>
</feature>
<evidence type="ECO:0000256" key="1">
    <source>
        <dbReference type="ARBA" id="ARBA00004430"/>
    </source>
</evidence>
<feature type="region of interest" description="Disordered" evidence="4">
    <location>
        <begin position="273"/>
        <end position="513"/>
    </location>
</feature>
<dbReference type="GO" id="GO:0005930">
    <property type="term" value="C:axoneme"/>
    <property type="evidence" value="ECO:0007669"/>
    <property type="project" value="UniProtKB-SubCell"/>
</dbReference>
<comment type="caution">
    <text evidence="5">The sequence shown here is derived from an EMBL/GenBank/DDBJ whole genome shotgun (WGS) entry which is preliminary data.</text>
</comment>
<dbReference type="SUPFAM" id="SSF52058">
    <property type="entry name" value="L domain-like"/>
    <property type="match status" value="1"/>
</dbReference>
<dbReference type="GO" id="GO:0036158">
    <property type="term" value="P:outer dynein arm assembly"/>
    <property type="evidence" value="ECO:0007669"/>
    <property type="project" value="TreeGrafter"/>
</dbReference>
<dbReference type="PANTHER" id="PTHR15454:SF56">
    <property type="entry name" value="PROTEIN PHOSPHATASE 1 REGULATORY SUBUNIT 7-RELATED"/>
    <property type="match status" value="1"/>
</dbReference>
<feature type="compositionally biased region" description="Polar residues" evidence="4">
    <location>
        <begin position="457"/>
        <end position="466"/>
    </location>
</feature>
<reference evidence="5 6" key="1">
    <citation type="submission" date="2023-10" db="EMBL/GenBank/DDBJ databases">
        <authorList>
            <person name="Maclean D."/>
            <person name="Macfadyen A."/>
        </authorList>
    </citation>
    <scope>NUCLEOTIDE SEQUENCE [LARGE SCALE GENOMIC DNA]</scope>
</reference>
<dbReference type="AlphaFoldDB" id="A0AAV1IIK2"/>
<name>A0AAV1IIK2_9CHLO</name>
<accession>A0AAV1IIK2</accession>
<dbReference type="EMBL" id="CAUYUE010000016">
    <property type="protein sequence ID" value="CAK0787154.1"/>
    <property type="molecule type" value="Genomic_DNA"/>
</dbReference>
<feature type="region of interest" description="Disordered" evidence="4">
    <location>
        <begin position="528"/>
        <end position="551"/>
    </location>
</feature>
<organism evidence="5 6">
    <name type="scientific">Coccomyxa viridis</name>
    <dbReference type="NCBI Taxonomy" id="1274662"/>
    <lineage>
        <taxon>Eukaryota</taxon>
        <taxon>Viridiplantae</taxon>
        <taxon>Chlorophyta</taxon>
        <taxon>core chlorophytes</taxon>
        <taxon>Trebouxiophyceae</taxon>
        <taxon>Trebouxiophyceae incertae sedis</taxon>
        <taxon>Coccomyxaceae</taxon>
        <taxon>Coccomyxa</taxon>
    </lineage>
</organism>
<keyword evidence="3" id="KW-0677">Repeat</keyword>
<dbReference type="PANTHER" id="PTHR15454">
    <property type="entry name" value="NISCHARIN RELATED"/>
    <property type="match status" value="1"/>
</dbReference>
<dbReference type="InterPro" id="IPR001611">
    <property type="entry name" value="Leu-rich_rpt"/>
</dbReference>
<evidence type="ECO:0000256" key="4">
    <source>
        <dbReference type="SAM" id="MobiDB-lite"/>
    </source>
</evidence>
<protein>
    <submittedName>
        <fullName evidence="5">Uncharacterized protein</fullName>
    </submittedName>
</protein>
<feature type="compositionally biased region" description="Low complexity" evidence="4">
    <location>
        <begin position="367"/>
        <end position="376"/>
    </location>
</feature>
<evidence type="ECO:0000313" key="5">
    <source>
        <dbReference type="EMBL" id="CAK0787154.1"/>
    </source>
</evidence>
<dbReference type="Gene3D" id="3.80.10.10">
    <property type="entry name" value="Ribonuclease Inhibitor"/>
    <property type="match status" value="2"/>
</dbReference>
<proteinExistence type="predicted"/>
<keyword evidence="6" id="KW-1185">Reference proteome</keyword>
<comment type="subcellular location">
    <subcellularLocation>
        <location evidence="1">Cytoplasm</location>
        <location evidence="1">Cytoskeleton</location>
        <location evidence="1">Cilium axoneme</location>
    </subcellularLocation>
</comment>
<sequence length="551" mass="58277">MSQKLTPKLVRKLYPEQQSREIEKLHLSGKEIAEVGDLSTLQSLKRLDLSSNLVQSSAFATTCTGLKWLSLAQNPISDLSPLSCLQSLQVLNVGHAKLMGKVKVGAMTSLGALILNDNAMTSISGLKEIKGLNTLVLKNNAFTDLGKALHHCTALSKLSMAHNQLSDLGDSLQGCTALKELRLNHNALAELPQSLSACRQLRIVDLAGNPIVSLKPIKASVLAQLPCLQNLTLKACPVADQQGYQGSIISLLPQLQILDSQKVSNAALQAKQQTQQKSAKQPSAQRSAVQPQEEVLLSNSINRIGRADEPAKQKATQASGRAPDSTQRKPPVSSGTDKAAGIASRPVSKRKQTEQLDDSGTANAKAGHGPSHGSSGAQEGEKGKQATNAGKGVHRATAIQEVSVRTVAGEPGKKKPRRDVTAAPGGVQSQEKSMGEDRETQHAGSMDKSEYLGTGVKTLQEQTRLAASTAKVKPSKKLKEQKGKASASVLGKPQAQASRKAQRASQALASGKEAADLLQQELHLHPIGGATESERPWTAAGQAEAPVSTWS</sequence>
<dbReference type="PROSITE" id="PS51450">
    <property type="entry name" value="LRR"/>
    <property type="match status" value="1"/>
</dbReference>
<keyword evidence="2" id="KW-0433">Leucine-rich repeat</keyword>
<dbReference type="Proteomes" id="UP001314263">
    <property type="component" value="Unassembled WGS sequence"/>
</dbReference>
<dbReference type="Pfam" id="PF14580">
    <property type="entry name" value="LRR_9"/>
    <property type="match status" value="1"/>
</dbReference>